<evidence type="ECO:0000313" key="3">
    <source>
        <dbReference type="Proteomes" id="UP000184267"/>
    </source>
</evidence>
<evidence type="ECO:0000256" key="1">
    <source>
        <dbReference type="SAM" id="MobiDB-lite"/>
    </source>
</evidence>
<dbReference type="AlphaFoldDB" id="A0A1M2V8H7"/>
<comment type="caution">
    <text evidence="2">The sequence shown here is derived from an EMBL/GenBank/DDBJ whole genome shotgun (WGS) entry which is preliminary data.</text>
</comment>
<gene>
    <name evidence="2" type="ORF">TRAPUB_5374</name>
</gene>
<proteinExistence type="predicted"/>
<feature type="region of interest" description="Disordered" evidence="1">
    <location>
        <begin position="1"/>
        <end position="120"/>
    </location>
</feature>
<accession>A0A1M2V8H7</accession>
<name>A0A1M2V8H7_TRAPU</name>
<feature type="compositionally biased region" description="Low complexity" evidence="1">
    <location>
        <begin position="30"/>
        <end position="42"/>
    </location>
</feature>
<organism evidence="2 3">
    <name type="scientific">Trametes pubescens</name>
    <name type="common">White-rot fungus</name>
    <dbReference type="NCBI Taxonomy" id="154538"/>
    <lineage>
        <taxon>Eukaryota</taxon>
        <taxon>Fungi</taxon>
        <taxon>Dikarya</taxon>
        <taxon>Basidiomycota</taxon>
        <taxon>Agaricomycotina</taxon>
        <taxon>Agaricomycetes</taxon>
        <taxon>Polyporales</taxon>
        <taxon>Polyporaceae</taxon>
        <taxon>Trametes</taxon>
    </lineage>
</organism>
<keyword evidence="3" id="KW-1185">Reference proteome</keyword>
<protein>
    <submittedName>
        <fullName evidence="2">Uncharacterized protein</fullName>
    </submittedName>
</protein>
<reference evidence="2 3" key="1">
    <citation type="submission" date="2016-10" db="EMBL/GenBank/DDBJ databases">
        <title>Genome sequence of the basidiomycete white-rot fungus Trametes pubescens.</title>
        <authorList>
            <person name="Makela M.R."/>
            <person name="Granchi Z."/>
            <person name="Peng M."/>
            <person name="De Vries R.P."/>
            <person name="Grigoriev I."/>
            <person name="Riley R."/>
            <person name="Hilden K."/>
        </authorList>
    </citation>
    <scope>NUCLEOTIDE SEQUENCE [LARGE SCALE GENOMIC DNA]</scope>
    <source>
        <strain evidence="2 3">FBCC735</strain>
    </source>
</reference>
<evidence type="ECO:0000313" key="2">
    <source>
        <dbReference type="EMBL" id="OJT03940.1"/>
    </source>
</evidence>
<sequence>MSTMTGAPVTQRKPDGPPKPRKRFRDNKSKPASMPAAEAPPEMQHPVHHRDYPQAVRAPVQELVRSMVPATNHREGDSHPPNQYQGEPRMPARGEPRRPFSRQPSLSDPNMTELHGSWDGTSVEAYPPYGYYNYAQAPFARRPSDPYRPAGPGAYGGVAFPPPSYYTHTGPATGYQVPYSEPMPPQAHPLQAQPWQEHGMRPPPPPLYHRAISPGGYAAAAPPTHGRPLASASAPGLTDPKGGDTSQGGRSSPIP</sequence>
<dbReference type="Proteomes" id="UP000184267">
    <property type="component" value="Unassembled WGS sequence"/>
</dbReference>
<feature type="region of interest" description="Disordered" evidence="1">
    <location>
        <begin position="176"/>
        <end position="255"/>
    </location>
</feature>
<dbReference type="EMBL" id="MNAD01001574">
    <property type="protein sequence ID" value="OJT03940.1"/>
    <property type="molecule type" value="Genomic_DNA"/>
</dbReference>